<dbReference type="SUPFAM" id="SSF50494">
    <property type="entry name" value="Trypsin-like serine proteases"/>
    <property type="match status" value="1"/>
</dbReference>
<evidence type="ECO:0000313" key="3">
    <source>
        <dbReference type="EMBL" id="KAF6493370.1"/>
    </source>
</evidence>
<dbReference type="AlphaFoldDB" id="A0A7J8JA97"/>
<feature type="region of interest" description="Disordered" evidence="1">
    <location>
        <begin position="81"/>
        <end position="119"/>
    </location>
</feature>
<proteinExistence type="predicted"/>
<protein>
    <submittedName>
        <fullName evidence="3">Acrosin</fullName>
    </submittedName>
</protein>
<name>A0A7J8JA97_ROUAE</name>
<evidence type="ECO:0000256" key="2">
    <source>
        <dbReference type="SAM" id="SignalP"/>
    </source>
</evidence>
<dbReference type="InterPro" id="IPR009003">
    <property type="entry name" value="Peptidase_S1_PA"/>
</dbReference>
<feature type="signal peptide" evidence="2">
    <location>
        <begin position="1"/>
        <end position="16"/>
    </location>
</feature>
<evidence type="ECO:0000313" key="4">
    <source>
        <dbReference type="Proteomes" id="UP000593571"/>
    </source>
</evidence>
<dbReference type="Proteomes" id="UP000593571">
    <property type="component" value="Unassembled WGS sequence"/>
</dbReference>
<feature type="chain" id="PRO_5029524679" evidence="2">
    <location>
        <begin position="17"/>
        <end position="119"/>
    </location>
</feature>
<keyword evidence="4" id="KW-1185">Reference proteome</keyword>
<keyword evidence="2" id="KW-0732">Signal</keyword>
<accession>A0A7J8JA97</accession>
<evidence type="ECO:0000256" key="1">
    <source>
        <dbReference type="SAM" id="MobiDB-lite"/>
    </source>
</evidence>
<comment type="caution">
    <text evidence="3">The sequence shown here is derived from an EMBL/GenBank/DDBJ whole genome shotgun (WGS) entry which is preliminary data.</text>
</comment>
<sequence>MLPTAALLVLAASAAARDNSSCDAFCGRQFRQTAEGGARVVGGQAARHGAWPWVVSLQYFTFHDNRRAHLLHQRVRGLPARQDRHLPGGQWRASHVQRQRGERLRGRGSHQLGGRLCPS</sequence>
<gene>
    <name evidence="3" type="ORF">HJG63_000223</name>
</gene>
<dbReference type="EMBL" id="JACASE010000002">
    <property type="protein sequence ID" value="KAF6493370.1"/>
    <property type="molecule type" value="Genomic_DNA"/>
</dbReference>
<reference evidence="3 4" key="1">
    <citation type="journal article" date="2020" name="Nature">
        <title>Six reference-quality genomes reveal evolution of bat adaptations.</title>
        <authorList>
            <person name="Jebb D."/>
            <person name="Huang Z."/>
            <person name="Pippel M."/>
            <person name="Hughes G.M."/>
            <person name="Lavrichenko K."/>
            <person name="Devanna P."/>
            <person name="Winkler S."/>
            <person name="Jermiin L.S."/>
            <person name="Skirmuntt E.C."/>
            <person name="Katzourakis A."/>
            <person name="Burkitt-Gray L."/>
            <person name="Ray D.A."/>
            <person name="Sullivan K.A.M."/>
            <person name="Roscito J.G."/>
            <person name="Kirilenko B.M."/>
            <person name="Davalos L.M."/>
            <person name="Corthals A.P."/>
            <person name="Power M.L."/>
            <person name="Jones G."/>
            <person name="Ransome R.D."/>
            <person name="Dechmann D.K.N."/>
            <person name="Locatelli A.G."/>
            <person name="Puechmaille S.J."/>
            <person name="Fedrigo O."/>
            <person name="Jarvis E.D."/>
            <person name="Hiller M."/>
            <person name="Vernes S.C."/>
            <person name="Myers E.W."/>
            <person name="Teeling E.C."/>
        </authorList>
    </citation>
    <scope>NUCLEOTIDE SEQUENCE [LARGE SCALE GENOMIC DNA]</scope>
    <source>
        <strain evidence="3">MRouAeg1</strain>
        <tissue evidence="3">Muscle</tissue>
    </source>
</reference>
<organism evidence="3 4">
    <name type="scientific">Rousettus aegyptiacus</name>
    <name type="common">Egyptian fruit bat</name>
    <name type="synonym">Pteropus aegyptiacus</name>
    <dbReference type="NCBI Taxonomy" id="9407"/>
    <lineage>
        <taxon>Eukaryota</taxon>
        <taxon>Metazoa</taxon>
        <taxon>Chordata</taxon>
        <taxon>Craniata</taxon>
        <taxon>Vertebrata</taxon>
        <taxon>Euteleostomi</taxon>
        <taxon>Mammalia</taxon>
        <taxon>Eutheria</taxon>
        <taxon>Laurasiatheria</taxon>
        <taxon>Chiroptera</taxon>
        <taxon>Yinpterochiroptera</taxon>
        <taxon>Pteropodoidea</taxon>
        <taxon>Pteropodidae</taxon>
        <taxon>Rousettinae</taxon>
        <taxon>Rousettus</taxon>
    </lineage>
</organism>